<keyword evidence="3 5" id="KW-0285">Flavoprotein</keyword>
<evidence type="ECO:0000313" key="8">
    <source>
        <dbReference type="Proteomes" id="UP001366060"/>
    </source>
</evidence>
<dbReference type="PANTHER" id="PTHR11455:SF9">
    <property type="entry name" value="CRYPTOCHROME CIRCADIAN CLOCK 5 ISOFORM X1"/>
    <property type="match status" value="1"/>
</dbReference>
<dbReference type="InterPro" id="IPR005101">
    <property type="entry name" value="Cryptochr/Photolyase_FAD-bd"/>
</dbReference>
<dbReference type="Pfam" id="PF03441">
    <property type="entry name" value="FAD_binding_7"/>
    <property type="match status" value="1"/>
</dbReference>
<evidence type="ECO:0000259" key="6">
    <source>
        <dbReference type="PROSITE" id="PS51645"/>
    </source>
</evidence>
<organism evidence="7 8">
    <name type="scientific">Psychromonas arctica</name>
    <dbReference type="NCBI Taxonomy" id="168275"/>
    <lineage>
        <taxon>Bacteria</taxon>
        <taxon>Pseudomonadati</taxon>
        <taxon>Pseudomonadota</taxon>
        <taxon>Gammaproteobacteria</taxon>
        <taxon>Alteromonadales</taxon>
        <taxon>Psychromonadaceae</taxon>
        <taxon>Psychromonas</taxon>
    </lineage>
</organism>
<feature type="domain" description="Photolyase/cryptochrome alpha/beta" evidence="6">
    <location>
        <begin position="22"/>
        <end position="151"/>
    </location>
</feature>
<dbReference type="InterPro" id="IPR006050">
    <property type="entry name" value="DNA_photolyase_N"/>
</dbReference>
<proteinExistence type="inferred from homology"/>
<dbReference type="EC" id="4.1.99.3" evidence="7"/>
<keyword evidence="8" id="KW-1185">Reference proteome</keyword>
<comment type="cofactor">
    <cofactor evidence="2">
        <name>FAD</name>
        <dbReference type="ChEBI" id="CHEBI:57692"/>
    </cofactor>
</comment>
<keyword evidence="4 5" id="KW-0274">FAD</keyword>
<keyword evidence="5" id="KW-0157">Chromophore</keyword>
<evidence type="ECO:0000256" key="2">
    <source>
        <dbReference type="ARBA" id="ARBA00001974"/>
    </source>
</evidence>
<reference evidence="7 8" key="1">
    <citation type="submission" date="2024-02" db="EMBL/GenBank/DDBJ databases">
        <title>Bacteria isolated from the canopy kelp, Nereocystis luetkeana.</title>
        <authorList>
            <person name="Pfister C.A."/>
            <person name="Younker I.T."/>
            <person name="Light S.H."/>
        </authorList>
    </citation>
    <scope>NUCLEOTIDE SEQUENCE [LARGE SCALE GENOMIC DNA]</scope>
    <source>
        <strain evidence="7 8">TI.2.07</strain>
    </source>
</reference>
<dbReference type="RefSeq" id="WP_341626535.1">
    <property type="nucleotide sequence ID" value="NZ_JBAKBA010000002.1"/>
</dbReference>
<dbReference type="Gene3D" id="3.40.50.620">
    <property type="entry name" value="HUPs"/>
    <property type="match status" value="1"/>
</dbReference>
<dbReference type="InterPro" id="IPR036155">
    <property type="entry name" value="Crypto/Photolyase_N_sf"/>
</dbReference>
<dbReference type="PANTHER" id="PTHR11455">
    <property type="entry name" value="CRYPTOCHROME"/>
    <property type="match status" value="1"/>
</dbReference>
<evidence type="ECO:0000256" key="5">
    <source>
        <dbReference type="RuleBase" id="RU004182"/>
    </source>
</evidence>
<keyword evidence="7" id="KW-0456">Lyase</keyword>
<gene>
    <name evidence="7" type="ORF">V6255_01365</name>
</gene>
<dbReference type="EMBL" id="JBAKBA010000002">
    <property type="protein sequence ID" value="MEL0657772.1"/>
    <property type="molecule type" value="Genomic_DNA"/>
</dbReference>
<dbReference type="Proteomes" id="UP001366060">
    <property type="component" value="Unassembled WGS sequence"/>
</dbReference>
<accession>A0ABU9H7Y9</accession>
<dbReference type="SUPFAM" id="SSF48173">
    <property type="entry name" value="Cryptochrome/photolyase FAD-binding domain"/>
    <property type="match status" value="1"/>
</dbReference>
<dbReference type="PRINTS" id="PR00147">
    <property type="entry name" value="DNAPHOTLYASE"/>
</dbReference>
<evidence type="ECO:0000256" key="4">
    <source>
        <dbReference type="ARBA" id="ARBA00022827"/>
    </source>
</evidence>
<comment type="cofactor">
    <cofactor evidence="1">
        <name>(6R)-5,10-methylene-5,6,7,8-tetrahydrofolate</name>
        <dbReference type="ChEBI" id="CHEBI:15636"/>
    </cofactor>
</comment>
<dbReference type="PROSITE" id="PS51645">
    <property type="entry name" value="PHR_CRY_ALPHA_BETA"/>
    <property type="match status" value="1"/>
</dbReference>
<evidence type="ECO:0000313" key="7">
    <source>
        <dbReference type="EMBL" id="MEL0657772.1"/>
    </source>
</evidence>
<dbReference type="InterPro" id="IPR002081">
    <property type="entry name" value="Cryptochrome/DNA_photolyase_1"/>
</dbReference>
<sequence length="516" mass="60323">MINGIASETMNRMDEQLAKKPSVNVVWLKRDLRLTDHQPLNHSIESGLTILYYVFEPFLINDPHYDLRHWRFVLQSIQDLNDQLNQFNSQVYVYLGHAIDGLFHIQQSFTITGLFSHQETGLLSTFERDKAVKQWCKTQHIPWQETKSGAVTRGKENRLGWDNDWRMIMRDVLSKPPLSDTTLVSHQFLAQLPQSVLPVEWYTADQYMLTGGERWAQKILQSFLKARGKNYHFNISKPQASRKSCSRLSPYLAWGNISLRQLYQAILIKRSETGWKRPIDGLASRLHWHCHFIQKFESEHEMQWRPVNRAYIGFSYPEDHCGLSIETRLSKWKTAQTGYPLVDASMLCLIKTGYINFRMRAMLVSFLCHHLLVDWRLGVTHLAALFLDFEPGIHYPQFQMQSGVTGTNIIRVYNPVKQSLDKDKDGIFIKKWLPQLSELPKEIVHTPWLITPMEEQLYQFKLDETYPLPMVDIDETGKIARDLLWGFQKRADSKNEGARIVAKHVRKKKTIKKNLK</sequence>
<protein>
    <submittedName>
        <fullName evidence="7">Deoxyribodipyrimidine photo-lyase</fullName>
        <ecNumber evidence="7">4.1.99.3</ecNumber>
    </submittedName>
</protein>
<dbReference type="Pfam" id="PF00875">
    <property type="entry name" value="DNA_photolyase"/>
    <property type="match status" value="1"/>
</dbReference>
<evidence type="ECO:0000256" key="1">
    <source>
        <dbReference type="ARBA" id="ARBA00001932"/>
    </source>
</evidence>
<comment type="caution">
    <text evidence="7">The sequence shown here is derived from an EMBL/GenBank/DDBJ whole genome shotgun (WGS) entry which is preliminary data.</text>
</comment>
<dbReference type="SUPFAM" id="SSF52425">
    <property type="entry name" value="Cryptochrome/photolyase, N-terminal domain"/>
    <property type="match status" value="1"/>
</dbReference>
<evidence type="ECO:0000256" key="3">
    <source>
        <dbReference type="ARBA" id="ARBA00022630"/>
    </source>
</evidence>
<dbReference type="Gene3D" id="1.25.40.80">
    <property type="match status" value="1"/>
</dbReference>
<comment type="similarity">
    <text evidence="5">Belongs to the DNA photolyase family.</text>
</comment>
<name>A0ABU9H7Y9_9GAMM</name>
<dbReference type="InterPro" id="IPR014729">
    <property type="entry name" value="Rossmann-like_a/b/a_fold"/>
</dbReference>
<dbReference type="InterPro" id="IPR036134">
    <property type="entry name" value="Crypto/Photolyase_FAD-like_sf"/>
</dbReference>
<dbReference type="Gene3D" id="1.10.579.10">
    <property type="entry name" value="DNA Cyclobutane Dipyrimidine Photolyase, subunit A, domain 3"/>
    <property type="match status" value="1"/>
</dbReference>
<dbReference type="GO" id="GO:0003904">
    <property type="term" value="F:deoxyribodipyrimidine photo-lyase activity"/>
    <property type="evidence" value="ECO:0007669"/>
    <property type="project" value="UniProtKB-EC"/>
</dbReference>